<reference evidence="1 2" key="1">
    <citation type="submission" date="2024-04" db="EMBL/GenBank/DDBJ databases">
        <title>genome sequences of Mucor flavus KT1a and Helicostylum pulchrum KT1b strains isolation_sourced from the surface of a dry-aged beef.</title>
        <authorList>
            <person name="Toyotome T."/>
            <person name="Hosono M."/>
            <person name="Torimaru M."/>
            <person name="Fukuda K."/>
            <person name="Mikami N."/>
        </authorList>
    </citation>
    <scope>NUCLEOTIDE SEQUENCE [LARGE SCALE GENOMIC DNA]</scope>
    <source>
        <strain evidence="1 2">KT1b</strain>
    </source>
</reference>
<sequence length="128" mass="15136">MDPYESLNDHKAQAAFDRLLKDDSQQVSDERVKKFRLDAEIEKDLLQVVKHKDSDIFNCFNRPLKNSSNEYDKERIISQFDVLYRTLIRLGFQIEDISASFEATLSKSIDDHLDWVKKKLFENEITSY</sequence>
<dbReference type="Proteomes" id="UP001476247">
    <property type="component" value="Unassembled WGS sequence"/>
</dbReference>
<protein>
    <submittedName>
        <fullName evidence="1">Uncharacterized protein</fullName>
    </submittedName>
</protein>
<evidence type="ECO:0000313" key="2">
    <source>
        <dbReference type="Proteomes" id="UP001476247"/>
    </source>
</evidence>
<gene>
    <name evidence="1" type="ORF">HPULCUR_005489</name>
</gene>
<organism evidence="1 2">
    <name type="scientific">Helicostylum pulchrum</name>
    <dbReference type="NCBI Taxonomy" id="562976"/>
    <lineage>
        <taxon>Eukaryota</taxon>
        <taxon>Fungi</taxon>
        <taxon>Fungi incertae sedis</taxon>
        <taxon>Mucoromycota</taxon>
        <taxon>Mucoromycotina</taxon>
        <taxon>Mucoromycetes</taxon>
        <taxon>Mucorales</taxon>
        <taxon>Mucorineae</taxon>
        <taxon>Mucoraceae</taxon>
        <taxon>Helicostylum</taxon>
    </lineage>
</organism>
<dbReference type="EMBL" id="BAABUJ010000014">
    <property type="protein sequence ID" value="GAA5800067.1"/>
    <property type="molecule type" value="Genomic_DNA"/>
</dbReference>
<proteinExistence type="predicted"/>
<accession>A0ABP9XZ80</accession>
<name>A0ABP9XZ80_9FUNG</name>
<keyword evidence="2" id="KW-1185">Reference proteome</keyword>
<evidence type="ECO:0000313" key="1">
    <source>
        <dbReference type="EMBL" id="GAA5800067.1"/>
    </source>
</evidence>
<comment type="caution">
    <text evidence="1">The sequence shown here is derived from an EMBL/GenBank/DDBJ whole genome shotgun (WGS) entry which is preliminary data.</text>
</comment>